<dbReference type="Gene3D" id="3.30.40.10">
    <property type="entry name" value="Zinc/RING finger domain, C3HC4 (zinc finger)"/>
    <property type="match status" value="1"/>
</dbReference>
<keyword evidence="5" id="KW-0175">Coiled coil</keyword>
<evidence type="ECO:0000256" key="4">
    <source>
        <dbReference type="PROSITE-ProRule" id="PRU00042"/>
    </source>
</evidence>
<dbReference type="PANTHER" id="PTHR13510:SF44">
    <property type="entry name" value="RABENOSYN-5"/>
    <property type="match status" value="1"/>
</dbReference>
<name>A0A5A9NZ28_9TELE</name>
<evidence type="ECO:0000259" key="8">
    <source>
        <dbReference type="PROSITE" id="PS50178"/>
    </source>
</evidence>
<dbReference type="GO" id="GO:0008270">
    <property type="term" value="F:zinc ion binding"/>
    <property type="evidence" value="ECO:0007669"/>
    <property type="project" value="UniProtKB-KW"/>
</dbReference>
<feature type="region of interest" description="Disordered" evidence="6">
    <location>
        <begin position="215"/>
        <end position="235"/>
    </location>
</feature>
<evidence type="ECO:0000256" key="5">
    <source>
        <dbReference type="SAM" id="Coils"/>
    </source>
</evidence>
<evidence type="ECO:0000256" key="2">
    <source>
        <dbReference type="ARBA" id="ARBA00022771"/>
    </source>
</evidence>
<dbReference type="InterPro" id="IPR036531">
    <property type="entry name" value="Rbsn_Rab-bd_sf"/>
</dbReference>
<dbReference type="SUPFAM" id="SSF140125">
    <property type="entry name" value="Rabenosyn-5 Rab-binding domain-like"/>
    <property type="match status" value="2"/>
</dbReference>
<organism evidence="9 10">
    <name type="scientific">Triplophysa tibetana</name>
    <dbReference type="NCBI Taxonomy" id="1572043"/>
    <lineage>
        <taxon>Eukaryota</taxon>
        <taxon>Metazoa</taxon>
        <taxon>Chordata</taxon>
        <taxon>Craniata</taxon>
        <taxon>Vertebrata</taxon>
        <taxon>Euteleostomi</taxon>
        <taxon>Actinopterygii</taxon>
        <taxon>Neopterygii</taxon>
        <taxon>Teleostei</taxon>
        <taxon>Ostariophysi</taxon>
        <taxon>Cypriniformes</taxon>
        <taxon>Nemacheilidae</taxon>
        <taxon>Triplophysa</taxon>
    </lineage>
</organism>
<evidence type="ECO:0000313" key="10">
    <source>
        <dbReference type="Proteomes" id="UP000324632"/>
    </source>
</evidence>
<dbReference type="AlphaFoldDB" id="A0A5A9NZ28"/>
<keyword evidence="1" id="KW-0479">Metal-binding</keyword>
<feature type="domain" description="C2H2-type" evidence="7">
    <location>
        <begin position="19"/>
        <end position="47"/>
    </location>
</feature>
<dbReference type="CDD" id="cd15716">
    <property type="entry name" value="FYVE_RBNS5"/>
    <property type="match status" value="1"/>
</dbReference>
<evidence type="ECO:0000259" key="7">
    <source>
        <dbReference type="PROSITE" id="PS50157"/>
    </source>
</evidence>
<comment type="caution">
    <text evidence="9">The sequence shown here is derived from an EMBL/GenBank/DDBJ whole genome shotgun (WGS) entry which is preliminary data.</text>
</comment>
<dbReference type="InterPro" id="IPR013087">
    <property type="entry name" value="Znf_C2H2_type"/>
</dbReference>
<evidence type="ECO:0000256" key="3">
    <source>
        <dbReference type="ARBA" id="ARBA00022833"/>
    </source>
</evidence>
<dbReference type="Pfam" id="PF16601">
    <property type="entry name" value="NPF"/>
    <property type="match status" value="1"/>
</dbReference>
<dbReference type="SUPFAM" id="SSF57903">
    <property type="entry name" value="FYVE/PHD zinc finger"/>
    <property type="match status" value="1"/>
</dbReference>
<dbReference type="InterPro" id="IPR052727">
    <property type="entry name" value="Rab4/Rab5_effector"/>
</dbReference>
<dbReference type="EMBL" id="SOYY01000012">
    <property type="protein sequence ID" value="KAA0713587.1"/>
    <property type="molecule type" value="Genomic_DNA"/>
</dbReference>
<dbReference type="InterPro" id="IPR021565">
    <property type="entry name" value="Rbsn_Rab-bd"/>
</dbReference>
<feature type="compositionally biased region" description="Basic and acidic residues" evidence="6">
    <location>
        <begin position="613"/>
        <end position="628"/>
    </location>
</feature>
<dbReference type="InterPro" id="IPR000306">
    <property type="entry name" value="Znf_FYVE"/>
</dbReference>
<reference evidence="9 10" key="1">
    <citation type="journal article" date="2019" name="Mol. Ecol. Resour.">
        <title>Chromosome-level genome assembly of Triplophysa tibetana, a fish adapted to the harsh high-altitude environment of the Tibetan Plateau.</title>
        <authorList>
            <person name="Yang X."/>
            <person name="Liu H."/>
            <person name="Ma Z."/>
            <person name="Zou Y."/>
            <person name="Zou M."/>
            <person name="Mao Y."/>
            <person name="Li X."/>
            <person name="Wang H."/>
            <person name="Chen T."/>
            <person name="Wang W."/>
            <person name="Yang R."/>
        </authorList>
    </citation>
    <scope>NUCLEOTIDE SEQUENCE [LARGE SCALE GENOMIC DNA]</scope>
    <source>
        <strain evidence="9">TTIB1903HZAU</strain>
        <tissue evidence="9">Muscle</tissue>
    </source>
</reference>
<feature type="region of interest" description="Disordered" evidence="6">
    <location>
        <begin position="393"/>
        <end position="453"/>
    </location>
</feature>
<dbReference type="InterPro" id="IPR013083">
    <property type="entry name" value="Znf_RING/FYVE/PHD"/>
</dbReference>
<evidence type="ECO:0000256" key="1">
    <source>
        <dbReference type="ARBA" id="ARBA00022723"/>
    </source>
</evidence>
<feature type="compositionally biased region" description="Acidic residues" evidence="6">
    <location>
        <begin position="629"/>
        <end position="641"/>
    </location>
</feature>
<keyword evidence="3" id="KW-0862">Zinc</keyword>
<dbReference type="Pfam" id="PF11464">
    <property type="entry name" value="Rbsn"/>
    <property type="match status" value="2"/>
</dbReference>
<proteinExistence type="predicted"/>
<evidence type="ECO:0000313" key="9">
    <source>
        <dbReference type="EMBL" id="KAA0713587.1"/>
    </source>
</evidence>
<gene>
    <name evidence="9" type="ORF">E1301_Tti019622</name>
</gene>
<feature type="region of interest" description="Disordered" evidence="6">
    <location>
        <begin position="541"/>
        <end position="689"/>
    </location>
</feature>
<dbReference type="PROSITE" id="PS00028">
    <property type="entry name" value="ZINC_FINGER_C2H2_1"/>
    <property type="match status" value="1"/>
</dbReference>
<protein>
    <submittedName>
        <fullName evidence="9">Rabenosyn-5</fullName>
    </submittedName>
</protein>
<feature type="compositionally biased region" description="Basic and acidic residues" evidence="6">
    <location>
        <begin position="660"/>
        <end position="669"/>
    </location>
</feature>
<feature type="compositionally biased region" description="Basic and acidic residues" evidence="6">
    <location>
        <begin position="557"/>
        <end position="569"/>
    </location>
</feature>
<dbReference type="Proteomes" id="UP000324632">
    <property type="component" value="Chromosome 12"/>
</dbReference>
<feature type="compositionally biased region" description="Acidic residues" evidence="6">
    <location>
        <begin position="680"/>
        <end position="689"/>
    </location>
</feature>
<feature type="compositionally biased region" description="Basic and acidic residues" evidence="6">
    <location>
        <begin position="414"/>
        <end position="425"/>
    </location>
</feature>
<dbReference type="PROSITE" id="PS50157">
    <property type="entry name" value="ZINC_FINGER_C2H2_2"/>
    <property type="match status" value="1"/>
</dbReference>
<dbReference type="PROSITE" id="PS50178">
    <property type="entry name" value="ZF_FYVE"/>
    <property type="match status" value="1"/>
</dbReference>
<evidence type="ECO:0000256" key="6">
    <source>
        <dbReference type="SAM" id="MobiDB-lite"/>
    </source>
</evidence>
<dbReference type="OrthoDB" id="166134at2759"/>
<sequence length="741" mass="84269">MASIYQPSLEDSSEVKEGFLCPLCLKDLQSFYQLQDHFEEEHSGDNRHVSGQLKSLVQKAKRAKDKLLKRDGDERTESSYESFYYGGVDPYMWEPQELGATRSHLDAFKKHRAARIDHYVIEVNKCIIRLEKLTSFDRSNMDAAQIRSIEKSLVSWVNDQDVPFCPDCGAKFNIRNRRHHCRLCGSIMCRKCTDFVPLQLAYKLTTGTKEALYAPGTLGQRGSPGAQVPPQIPRRGSISSISSVTSVLEEKDDDRVRCCHHCMDALMRHQLKLEEKDHVPDIVKLYERLRTCMEKVEAKAPEYMHMAESLNAGETAFNLENAAGLRMEIQKYYELIDVLSKKILTLGLKDEVPPHPKALQLQKMVRYAATLFIQEKLLGLTSLPTKGKYEELKEKRKEEQGKRIQQEKQASLEAQKRRSENEKNRPALGVNGSVQGPRMTKAGGWLPQSGTRSELDDPLLQQIGNIESFLQQARLANRTDEVAMLEENLRQLQDEFDAQQTSRAIQLSRKLAEETDLQQRQIEHLEQRELGNKAHTKMASLESRDNVQDEEQDGGDLEDHLSADFESKPTKFGNSPPVARHRDKPTPQARNPFDAEDFSPVEEGATSSSSVEIMRENSHAANGKKEYNPFEEEEDAEDDLDAGTAKSQGNPFEDEDGDEDRGNPFKEVSDGNPAGSTNPFDEDDDASMDDIIEEELLLQQIDNIRAYMFDAKLNGRADEVELLSENLRELHRTLQEQKRKK</sequence>
<dbReference type="InterPro" id="IPR017455">
    <property type="entry name" value="Znf_FYVE-rel"/>
</dbReference>
<dbReference type="InterPro" id="IPR011011">
    <property type="entry name" value="Znf_FYVE_PHD"/>
</dbReference>
<dbReference type="SMART" id="SM00064">
    <property type="entry name" value="FYVE"/>
    <property type="match status" value="1"/>
</dbReference>
<dbReference type="Gene3D" id="4.10.860.20">
    <property type="entry name" value="Rabenosyn, Rab binding domain"/>
    <property type="match status" value="2"/>
</dbReference>
<feature type="compositionally biased region" description="Basic and acidic residues" evidence="6">
    <location>
        <begin position="393"/>
        <end position="406"/>
    </location>
</feature>
<accession>A0A5A9NZ28</accession>
<keyword evidence="10" id="KW-1185">Reference proteome</keyword>
<dbReference type="PANTHER" id="PTHR13510">
    <property type="entry name" value="FYVE-FINGER-CONTAINING RAB5 EFFECTOR PROTEIN RABENOSYN-5-RELATED"/>
    <property type="match status" value="1"/>
</dbReference>
<feature type="domain" description="FYVE-type" evidence="8">
    <location>
        <begin position="159"/>
        <end position="267"/>
    </location>
</feature>
<dbReference type="Pfam" id="PF01363">
    <property type="entry name" value="FYVE"/>
    <property type="match status" value="1"/>
</dbReference>
<keyword evidence="2 4" id="KW-0863">Zinc-finger</keyword>
<feature type="coiled-coil region" evidence="5">
    <location>
        <begin position="475"/>
        <end position="528"/>
    </location>
</feature>